<reference evidence="4" key="1">
    <citation type="journal article" date="2014" name="Int. J. Syst. Evol. Microbiol.">
        <title>Complete genome sequence of Corynebacterium casei LMG S-19264T (=DSM 44701T), isolated from a smear-ripened cheese.</title>
        <authorList>
            <consortium name="US DOE Joint Genome Institute (JGI-PGF)"/>
            <person name="Walter F."/>
            <person name="Albersmeier A."/>
            <person name="Kalinowski J."/>
            <person name="Ruckert C."/>
        </authorList>
    </citation>
    <scope>NUCLEOTIDE SEQUENCE</scope>
    <source>
        <strain evidence="4">CGMCC 1.14988</strain>
    </source>
</reference>
<dbReference type="InterPro" id="IPR001034">
    <property type="entry name" value="DeoR_HTH"/>
</dbReference>
<evidence type="ECO:0000256" key="2">
    <source>
        <dbReference type="ARBA" id="ARBA00023163"/>
    </source>
</evidence>
<dbReference type="EMBL" id="BMHA01000005">
    <property type="protein sequence ID" value="GGI05961.1"/>
    <property type="molecule type" value="Genomic_DNA"/>
</dbReference>
<dbReference type="InterPro" id="IPR041664">
    <property type="entry name" value="AAA_16"/>
</dbReference>
<dbReference type="AlphaFoldDB" id="A0A8J3AE77"/>
<dbReference type="Gene3D" id="1.25.40.10">
    <property type="entry name" value="Tetratricopeptide repeat domain"/>
    <property type="match status" value="2"/>
</dbReference>
<gene>
    <name evidence="4" type="ORF">GCM10011354_16720</name>
</gene>
<dbReference type="OrthoDB" id="3203171at2"/>
<sequence>MAVLEVLLLGGFQLRLDGESLAPLPSRAARSLFAHLLIHRGSPQPRERLAAAFWPDLPGARGRRRLSHTLWQIQDAFAEVPGGWDHLRATSDTIAVDGDAPCRIDVEDFEGELDRARELRDTLGAVDGIAVLQRAVERYRGDFLAGHYDEWVLVEQQRLAQRHLDALGDLVALTRSVGAYDEALVYARRLTHQDPLREDAHREVMRLCTLLGRTSDALRQYERCREVLAEELGTEPAAATRQLHQRILHERRRVEGAPPGPPASSFPQRLPLAGRNAERADGVAVLEDAQAGRGGLVLIEASAGHGKSRLLTELLDDARWRGAKTLLASGRGPQGSGPYAVVRQLLEPALTPLRVEQLRHRLDPVWLGLVAELLPPVARALPPALRPIAAVRPEEAAGRLRSALVRTLVAMASLDPLVVAVDDLQWADDASLELLAELSAEVGDASIALLLAYRGDEARRRGPVWRTVRDLDRRLRPVRLLLQPLAPADVTAVVRAAGLGRGAEAALAQRLHRETGGNPLFVVETLRSIAETVDDLDVDAGTLPLPATIRDLVRTRLASLSSDERALVEVAAVAGDGTGLDVLAEATELPRRTVVDAASTLVRRALLREAADGVSLSHEQLRRVTLDVLTEAARRALHRRVGTARERLEPEAVDRLAHHFAEAGDVRKAVHYLLAAGRAAAAVHAYAAAADYLHRAVVQQRQRPASVAARFDLLAELADVLDVLGDRAAQQSVVEELVALAQGSPAREVEALRRRALVRAQAGEHAAARRDAHRAVDTADTVGDDRRAAQACFALARVLAWGGERRASLPLLVRAVRTAGIDPSLALEIRTTLASVLRELGRYRAAAVELDAILDRAAQAGELRAEAHALGVLGTVRMETGDHADASTLYTRAIDGFSALGLPQGMAIAQVNLANVRYVQGRIGEALDAYEAAATTFATIDDRRGEATVRLNLGVVAADVLGDDARASRALVAALDHFAEAGDRAFEAACRETLARLALRAGDLSEARRQIGAALALDVADEDLRGQVQILLRAGEVELAAGDTAAAAAAVARAELLVGRAELADRRVEVRALEGRILLARGRPHAALEATRAAVDGLTGSVERPELVRLAHAEVLAALGHEAEAATVATRAADELGRLLVDLPPELRAQAEAVPEHRRILTAAARSPASRVRLVVAARGAPRGRPLRPAERLEVEVSLTTDVPLPDDPVEARRARLALVVADIEDQGGAPTTLDLAALLGVSEATVRRDLQALRAAGRPLTTRGSRTG</sequence>
<name>A0A8J3AE77_9ACTN</name>
<dbReference type="RefSeq" id="WP_130648623.1">
    <property type="nucleotide sequence ID" value="NZ_BMHA01000005.1"/>
</dbReference>
<dbReference type="PANTHER" id="PTHR35807">
    <property type="entry name" value="TRANSCRIPTIONAL REGULATOR REDD-RELATED"/>
    <property type="match status" value="1"/>
</dbReference>
<feature type="domain" description="Bacterial transcriptional activator" evidence="3">
    <location>
        <begin position="104"/>
        <end position="248"/>
    </location>
</feature>
<dbReference type="Pfam" id="PF08220">
    <property type="entry name" value="HTH_DeoR"/>
    <property type="match status" value="1"/>
</dbReference>
<dbReference type="SMART" id="SM01043">
    <property type="entry name" value="BTAD"/>
    <property type="match status" value="1"/>
</dbReference>
<dbReference type="InterPro" id="IPR011990">
    <property type="entry name" value="TPR-like_helical_dom_sf"/>
</dbReference>
<proteinExistence type="predicted"/>
<comment type="caution">
    <text evidence="4">The sequence shown here is derived from an EMBL/GenBank/DDBJ whole genome shotgun (WGS) entry which is preliminary data.</text>
</comment>
<dbReference type="InterPro" id="IPR016032">
    <property type="entry name" value="Sig_transdc_resp-reg_C-effctor"/>
</dbReference>
<evidence type="ECO:0000259" key="3">
    <source>
        <dbReference type="SMART" id="SM01043"/>
    </source>
</evidence>
<reference evidence="4" key="2">
    <citation type="submission" date="2020-09" db="EMBL/GenBank/DDBJ databases">
        <authorList>
            <person name="Sun Q."/>
            <person name="Zhou Y."/>
        </authorList>
    </citation>
    <scope>NUCLEOTIDE SEQUENCE</scope>
    <source>
        <strain evidence="4">CGMCC 1.14988</strain>
    </source>
</reference>
<dbReference type="SUPFAM" id="SSF48452">
    <property type="entry name" value="TPR-like"/>
    <property type="match status" value="3"/>
</dbReference>
<protein>
    <submittedName>
        <fullName evidence="4">SARP family transcriptional regulator</fullName>
    </submittedName>
</protein>
<dbReference type="Pfam" id="PF03704">
    <property type="entry name" value="BTAD"/>
    <property type="match status" value="1"/>
</dbReference>
<evidence type="ECO:0000313" key="5">
    <source>
        <dbReference type="Proteomes" id="UP000650511"/>
    </source>
</evidence>
<organism evidence="4 5">
    <name type="scientific">Egicoccus halophilus</name>
    <dbReference type="NCBI Taxonomy" id="1670830"/>
    <lineage>
        <taxon>Bacteria</taxon>
        <taxon>Bacillati</taxon>
        <taxon>Actinomycetota</taxon>
        <taxon>Nitriliruptoria</taxon>
        <taxon>Egicoccales</taxon>
        <taxon>Egicoccaceae</taxon>
        <taxon>Egicoccus</taxon>
    </lineage>
</organism>
<dbReference type="InterPro" id="IPR005158">
    <property type="entry name" value="BTAD"/>
</dbReference>
<dbReference type="Pfam" id="PF13191">
    <property type="entry name" value="AAA_16"/>
    <property type="match status" value="1"/>
</dbReference>
<dbReference type="InterPro" id="IPR036388">
    <property type="entry name" value="WH-like_DNA-bd_sf"/>
</dbReference>
<dbReference type="SUPFAM" id="SSF46894">
    <property type="entry name" value="C-terminal effector domain of the bipartite response regulators"/>
    <property type="match status" value="1"/>
</dbReference>
<dbReference type="Gene3D" id="1.10.10.10">
    <property type="entry name" value="Winged helix-like DNA-binding domain superfamily/Winged helix DNA-binding domain"/>
    <property type="match status" value="1"/>
</dbReference>
<dbReference type="GO" id="GO:0003700">
    <property type="term" value="F:DNA-binding transcription factor activity"/>
    <property type="evidence" value="ECO:0007669"/>
    <property type="project" value="InterPro"/>
</dbReference>
<dbReference type="SMART" id="SM00028">
    <property type="entry name" value="TPR"/>
    <property type="match status" value="4"/>
</dbReference>
<dbReference type="Proteomes" id="UP000650511">
    <property type="component" value="Unassembled WGS sequence"/>
</dbReference>
<keyword evidence="1" id="KW-0805">Transcription regulation</keyword>
<keyword evidence="2" id="KW-0804">Transcription</keyword>
<dbReference type="InterPro" id="IPR019734">
    <property type="entry name" value="TPR_rpt"/>
</dbReference>
<evidence type="ECO:0000256" key="1">
    <source>
        <dbReference type="ARBA" id="ARBA00023015"/>
    </source>
</evidence>
<keyword evidence="5" id="KW-1185">Reference proteome</keyword>
<dbReference type="SUPFAM" id="SSF46785">
    <property type="entry name" value="Winged helix' DNA-binding domain"/>
    <property type="match status" value="1"/>
</dbReference>
<dbReference type="InterPro" id="IPR051677">
    <property type="entry name" value="AfsR-DnrI-RedD_regulator"/>
</dbReference>
<dbReference type="GO" id="GO:0003677">
    <property type="term" value="F:DNA binding"/>
    <property type="evidence" value="ECO:0007669"/>
    <property type="project" value="InterPro"/>
</dbReference>
<accession>A0A8J3AE77</accession>
<evidence type="ECO:0000313" key="4">
    <source>
        <dbReference type="EMBL" id="GGI05961.1"/>
    </source>
</evidence>
<dbReference type="InterPro" id="IPR036390">
    <property type="entry name" value="WH_DNA-bd_sf"/>
</dbReference>